<comment type="similarity">
    <text evidence="1">Belongs to the 'GDXG' lipolytic enzyme family.</text>
</comment>
<dbReference type="HOGENOM" id="CLU_012494_4_3_10"/>
<feature type="domain" description="BD-FAE-like" evidence="4">
    <location>
        <begin position="34"/>
        <end position="152"/>
    </location>
</feature>
<keyword evidence="6" id="KW-1185">Reference proteome</keyword>
<proteinExistence type="inferred from homology"/>
<dbReference type="GO" id="GO:0004806">
    <property type="term" value="F:triacylglycerol lipase activity"/>
    <property type="evidence" value="ECO:0007669"/>
    <property type="project" value="TreeGrafter"/>
</dbReference>
<evidence type="ECO:0000259" key="4">
    <source>
        <dbReference type="Pfam" id="PF20434"/>
    </source>
</evidence>
<organism evidence="5 6">
    <name type="scientific">Formosa agariphila (strain DSM 15362 / KCTC 12365 / LMG 23005 / KMM 3901 / M-2Alg 35-1)</name>
    <dbReference type="NCBI Taxonomy" id="1347342"/>
    <lineage>
        <taxon>Bacteria</taxon>
        <taxon>Pseudomonadati</taxon>
        <taxon>Bacteroidota</taxon>
        <taxon>Flavobacteriia</taxon>
        <taxon>Flavobacteriales</taxon>
        <taxon>Flavobacteriaceae</taxon>
        <taxon>Formosa</taxon>
    </lineage>
</organism>
<reference evidence="5 6" key="1">
    <citation type="journal article" date="2013" name="Appl. Environ. Microbiol.">
        <title>The genome of the alga-associated marine flavobacterium Formosa agariphila KMM 3901T reveals a broad potential for degradation of algal polysaccharides.</title>
        <authorList>
            <person name="Mann A.J."/>
            <person name="Hahnke R.L."/>
            <person name="Huang S."/>
            <person name="Werner J."/>
            <person name="Xing P."/>
            <person name="Barbeyron T."/>
            <person name="Huettel B."/>
            <person name="Stueber K."/>
            <person name="Reinhardt R."/>
            <person name="Harder J."/>
            <person name="Gloeckner F.O."/>
            <person name="Amann R.I."/>
            <person name="Teeling H."/>
        </authorList>
    </citation>
    <scope>NUCLEOTIDE SEQUENCE [LARGE SCALE GENOMIC DNA]</scope>
    <source>
        <strain evidence="6">DSM 15362 / KCTC 12365 / LMG 23005 / KMM 3901</strain>
    </source>
</reference>
<evidence type="ECO:0000256" key="2">
    <source>
        <dbReference type="ARBA" id="ARBA00022801"/>
    </source>
</evidence>
<dbReference type="InterPro" id="IPR002925">
    <property type="entry name" value="Dienelactn_hydro"/>
</dbReference>
<dbReference type="STRING" id="1347342.BN863_10260"/>
<protein>
    <submittedName>
        <fullName evidence="5">Carbohydrate esterase (CE10)</fullName>
    </submittedName>
</protein>
<dbReference type="InterPro" id="IPR049492">
    <property type="entry name" value="BD-FAE-like_dom"/>
</dbReference>
<sequence>MAVVDTAVAQEVLLDHPNPERVVYKIIDGDTLTMDLYKPNGFKKRKKYPTLVFFFGGGWKGGTITQFEPQAKYFASRGMCTVLVDYRVEKKHETTPFDAVKDAKSAMRFLKTHAKTYNINKNKIIVAGGSAGGHLAAATSMLPGLDEAGEDLNVSAKAKALILFNPVIDNGPGGYGYERVGDRYTEISPMHNVYKDVPATIIFQGTNDKHIPQGTMEEFKAKIEAVGGRCDLHLYEGLPHGFFNKGKKDSEKYYKETVYEADLFLESLGYLKGEPTI</sequence>
<name>T2KJX3_FORAG</name>
<feature type="domain" description="Dienelactone hydrolase" evidence="3">
    <location>
        <begin position="166"/>
        <end position="260"/>
    </location>
</feature>
<dbReference type="PATRIC" id="fig|1347342.6.peg.1036"/>
<evidence type="ECO:0000259" key="3">
    <source>
        <dbReference type="Pfam" id="PF01738"/>
    </source>
</evidence>
<evidence type="ECO:0000256" key="1">
    <source>
        <dbReference type="ARBA" id="ARBA00010515"/>
    </source>
</evidence>
<evidence type="ECO:0000313" key="5">
    <source>
        <dbReference type="EMBL" id="CDF78738.1"/>
    </source>
</evidence>
<dbReference type="EMBL" id="HG315671">
    <property type="protein sequence ID" value="CDF78738.1"/>
    <property type="molecule type" value="Genomic_DNA"/>
</dbReference>
<dbReference type="AlphaFoldDB" id="T2KJX3"/>
<evidence type="ECO:0000313" key="6">
    <source>
        <dbReference type="Proteomes" id="UP000016160"/>
    </source>
</evidence>
<gene>
    <name evidence="5" type="ORF">BN863_10260</name>
</gene>
<dbReference type="Pfam" id="PF01738">
    <property type="entry name" value="DLH"/>
    <property type="match status" value="1"/>
</dbReference>
<dbReference type="eggNOG" id="COG0657">
    <property type="taxonomic scope" value="Bacteria"/>
</dbReference>
<dbReference type="PANTHER" id="PTHR48081">
    <property type="entry name" value="AB HYDROLASE SUPERFAMILY PROTEIN C4A8.06C"/>
    <property type="match status" value="1"/>
</dbReference>
<accession>T2KJX3</accession>
<dbReference type="Proteomes" id="UP000016160">
    <property type="component" value="Chromosome"/>
</dbReference>
<dbReference type="InterPro" id="IPR050300">
    <property type="entry name" value="GDXG_lipolytic_enzyme"/>
</dbReference>
<dbReference type="Pfam" id="PF20434">
    <property type="entry name" value="BD-FAE"/>
    <property type="match status" value="1"/>
</dbReference>
<dbReference type="Gene3D" id="3.40.50.1820">
    <property type="entry name" value="alpha/beta hydrolase"/>
    <property type="match status" value="1"/>
</dbReference>
<dbReference type="PANTHER" id="PTHR48081:SF30">
    <property type="entry name" value="ACETYL-HYDROLASE LIPR-RELATED"/>
    <property type="match status" value="1"/>
</dbReference>
<dbReference type="InterPro" id="IPR029058">
    <property type="entry name" value="AB_hydrolase_fold"/>
</dbReference>
<keyword evidence="2" id="KW-0378">Hydrolase</keyword>
<dbReference type="SUPFAM" id="SSF53474">
    <property type="entry name" value="alpha/beta-Hydrolases"/>
    <property type="match status" value="1"/>
</dbReference>